<dbReference type="InterPro" id="IPR009739">
    <property type="entry name" value="LprI-like_N"/>
</dbReference>
<dbReference type="STRING" id="388950.GCA_001611675_01098"/>
<evidence type="ECO:0000259" key="2">
    <source>
        <dbReference type="Pfam" id="PF07007"/>
    </source>
</evidence>
<dbReference type="Gene3D" id="1.20.1270.180">
    <property type="match status" value="1"/>
</dbReference>
<dbReference type="Proteomes" id="UP000182491">
    <property type="component" value="Unassembled WGS sequence"/>
</dbReference>
<organism evidence="3 4">
    <name type="scientific">Pontibacter akesuensis</name>
    <dbReference type="NCBI Taxonomy" id="388950"/>
    <lineage>
        <taxon>Bacteria</taxon>
        <taxon>Pseudomonadati</taxon>
        <taxon>Bacteroidota</taxon>
        <taxon>Cytophagia</taxon>
        <taxon>Cytophagales</taxon>
        <taxon>Hymenobacteraceae</taxon>
        <taxon>Pontibacter</taxon>
    </lineage>
</organism>
<accession>A0A1I7K8K7</accession>
<reference evidence="4" key="1">
    <citation type="submission" date="2016-10" db="EMBL/GenBank/DDBJ databases">
        <authorList>
            <person name="Varghese N."/>
        </authorList>
    </citation>
    <scope>NUCLEOTIDE SEQUENCE [LARGE SCALE GENOMIC DNA]</scope>
    <source>
        <strain evidence="4">DSM 18820</strain>
    </source>
</reference>
<feature type="domain" description="Lysozyme inhibitor LprI-like N-terminal" evidence="2">
    <location>
        <begin position="29"/>
        <end position="117"/>
    </location>
</feature>
<feature type="chain" id="PRO_5010191343" evidence="1">
    <location>
        <begin position="20"/>
        <end position="127"/>
    </location>
</feature>
<dbReference type="PANTHER" id="PTHR39176:SF1">
    <property type="entry name" value="PERIPLASMIC PROTEIN"/>
    <property type="match status" value="1"/>
</dbReference>
<dbReference type="EMBL" id="FPCA01000004">
    <property type="protein sequence ID" value="SFU93774.1"/>
    <property type="molecule type" value="Genomic_DNA"/>
</dbReference>
<gene>
    <name evidence="3" type="ORF">SAMN04487941_3516</name>
</gene>
<sequence>MKYNFLVILLLSISVPACAQTKAVVDCGNAQTQLEMNRCAAEAYQQADKALNDVYNAIIPKLSAEAKTLLVMAQQSWLVVRDSHCGLYEQFYEGGSMMPLMLYTCKTELTQNRTKELKAILEEVDDK</sequence>
<keyword evidence="1" id="KW-0732">Signal</keyword>
<dbReference type="AlphaFoldDB" id="A0A1I7K8K7"/>
<evidence type="ECO:0000313" key="3">
    <source>
        <dbReference type="EMBL" id="SFU93774.1"/>
    </source>
</evidence>
<evidence type="ECO:0000313" key="4">
    <source>
        <dbReference type="Proteomes" id="UP000182491"/>
    </source>
</evidence>
<dbReference type="Pfam" id="PF07007">
    <property type="entry name" value="LprI"/>
    <property type="match status" value="1"/>
</dbReference>
<protein>
    <submittedName>
        <fullName evidence="3">Uncharacterized conserved protein YecT, DUF1311 family</fullName>
    </submittedName>
</protein>
<dbReference type="PANTHER" id="PTHR39176">
    <property type="entry name" value="PERIPLASMIC PROTEIN-RELATED"/>
    <property type="match status" value="1"/>
</dbReference>
<dbReference type="RefSeq" id="WP_068837224.1">
    <property type="nucleotide sequence ID" value="NZ_BMXC01000004.1"/>
</dbReference>
<evidence type="ECO:0000256" key="1">
    <source>
        <dbReference type="SAM" id="SignalP"/>
    </source>
</evidence>
<keyword evidence="4" id="KW-1185">Reference proteome</keyword>
<name>A0A1I7K8K7_9BACT</name>
<feature type="signal peptide" evidence="1">
    <location>
        <begin position="1"/>
        <end position="19"/>
    </location>
</feature>
<dbReference type="OrthoDB" id="7340239at2"/>
<proteinExistence type="predicted"/>